<name>A0A7X2S1K9_9BACI</name>
<dbReference type="InterPro" id="IPR019949">
    <property type="entry name" value="CmoO-like"/>
</dbReference>
<dbReference type="NCBIfam" id="TIGR03558">
    <property type="entry name" value="oxido_grp_1"/>
    <property type="match status" value="1"/>
</dbReference>
<dbReference type="Pfam" id="PF00296">
    <property type="entry name" value="Bac_luciferase"/>
    <property type="match status" value="1"/>
</dbReference>
<evidence type="ECO:0000313" key="4">
    <source>
        <dbReference type="Proteomes" id="UP000434639"/>
    </source>
</evidence>
<dbReference type="CDD" id="cd00347">
    <property type="entry name" value="Flavin_utilizing_monoxygenases"/>
    <property type="match status" value="2"/>
</dbReference>
<dbReference type="RefSeq" id="WP_155110503.1">
    <property type="nucleotide sequence ID" value="NZ_WMIB01000001.1"/>
</dbReference>
<gene>
    <name evidence="3" type="ORF">GKZ89_00920</name>
</gene>
<dbReference type="FunFam" id="3.20.20.30:FF:000002">
    <property type="entry name" value="LLM class flavin-dependent oxidoreductase"/>
    <property type="match status" value="1"/>
</dbReference>
<organism evidence="3 4">
    <name type="scientific">Metabacillus mangrovi</name>
    <dbReference type="NCBI Taxonomy" id="1491830"/>
    <lineage>
        <taxon>Bacteria</taxon>
        <taxon>Bacillati</taxon>
        <taxon>Bacillota</taxon>
        <taxon>Bacilli</taxon>
        <taxon>Bacillales</taxon>
        <taxon>Bacillaceae</taxon>
        <taxon>Metabacillus</taxon>
    </lineage>
</organism>
<feature type="domain" description="Luciferase-like" evidence="2">
    <location>
        <begin position="1"/>
        <end position="299"/>
    </location>
</feature>
<comment type="similarity">
    <text evidence="1">To bacterial alkanal monooxygenase alpha and beta chains.</text>
</comment>
<evidence type="ECO:0000313" key="3">
    <source>
        <dbReference type="EMBL" id="MTH51950.1"/>
    </source>
</evidence>
<evidence type="ECO:0000256" key="1">
    <source>
        <dbReference type="ARBA" id="ARBA00007789"/>
    </source>
</evidence>
<evidence type="ECO:0000259" key="2">
    <source>
        <dbReference type="Pfam" id="PF00296"/>
    </source>
</evidence>
<keyword evidence="3" id="KW-0560">Oxidoreductase</keyword>
<dbReference type="EC" id="1.-.-.-" evidence="3"/>
<dbReference type="InterPro" id="IPR036661">
    <property type="entry name" value="Luciferase-like_sf"/>
</dbReference>
<dbReference type="PANTHER" id="PTHR30137:SF19">
    <property type="entry name" value="LUCIFERASE-LIKE MONOOXYGENASE"/>
    <property type="match status" value="1"/>
</dbReference>
<dbReference type="GO" id="GO:0016705">
    <property type="term" value="F:oxidoreductase activity, acting on paired donors, with incorporation or reduction of molecular oxygen"/>
    <property type="evidence" value="ECO:0007669"/>
    <property type="project" value="InterPro"/>
</dbReference>
<dbReference type="InterPro" id="IPR011251">
    <property type="entry name" value="Luciferase-like_dom"/>
</dbReference>
<dbReference type="InterPro" id="IPR050766">
    <property type="entry name" value="Bact_Lucif_Oxidored"/>
</dbReference>
<reference evidence="3 4" key="1">
    <citation type="journal article" date="2017" name="Int. J. Syst. Evol. Microbiol.">
        <title>Bacillus mangrovi sp. nov., isolated from a sediment sample from a mangrove forest.</title>
        <authorList>
            <person name="Gupta V."/>
            <person name="Singh P.K."/>
            <person name="Korpole S."/>
            <person name="Tanuku N.R.S."/>
            <person name="Pinnaka A.K."/>
        </authorList>
    </citation>
    <scope>NUCLEOTIDE SEQUENCE [LARGE SCALE GENOMIC DNA]</scope>
    <source>
        <strain evidence="3 4">KCTC 33872</strain>
    </source>
</reference>
<dbReference type="PANTHER" id="PTHR30137">
    <property type="entry name" value="LUCIFERASE-LIKE MONOOXYGENASE"/>
    <property type="match status" value="1"/>
</dbReference>
<sequence>MKLSILDQAAVAKNSDTSRTLKESLEMAQYAENLGYSRYWFAEHHGTRGLASVSPEILMAAAASVTKSIRVGSGGVLLPQYSPYKTAENFRQLESLFPGRIDAGIGRSPGGTEKVRAALLDQNGHSMSEFPRKLDDFISFLTNHIPRQHPLYGIKTAPLPDDVPPVWLLGLGENSAAQTGALGLNYVFGHFIKPDRGQEAFKMYRESFVPSHFSQKPEALAAVFVICGRTDEEAEELALSQDLWLLRAEKGLDSRVPGIEEAKAAVLKDSDWKKIKQNRRRMVIGGPAKVRKSLDALAERYETDEIMVLANVFSFEEKKQSFLRLAEMYLS</sequence>
<dbReference type="OrthoDB" id="9780518at2"/>
<dbReference type="AlphaFoldDB" id="A0A7X2S1K9"/>
<dbReference type="SUPFAM" id="SSF51679">
    <property type="entry name" value="Bacterial luciferase-like"/>
    <property type="match status" value="1"/>
</dbReference>
<dbReference type="EMBL" id="WMIB01000001">
    <property type="protein sequence ID" value="MTH51950.1"/>
    <property type="molecule type" value="Genomic_DNA"/>
</dbReference>
<comment type="caution">
    <text evidence="3">The sequence shown here is derived from an EMBL/GenBank/DDBJ whole genome shotgun (WGS) entry which is preliminary data.</text>
</comment>
<dbReference type="Proteomes" id="UP000434639">
    <property type="component" value="Unassembled WGS sequence"/>
</dbReference>
<accession>A0A7X2S1K9</accession>
<dbReference type="Gene3D" id="3.20.20.30">
    <property type="entry name" value="Luciferase-like domain"/>
    <property type="match status" value="1"/>
</dbReference>
<keyword evidence="4" id="KW-1185">Reference proteome</keyword>
<protein>
    <submittedName>
        <fullName evidence="3">MsnO8 family LLM class oxidoreductase</fullName>
        <ecNumber evidence="3">1.-.-.-</ecNumber>
    </submittedName>
</protein>
<dbReference type="GO" id="GO:0005829">
    <property type="term" value="C:cytosol"/>
    <property type="evidence" value="ECO:0007669"/>
    <property type="project" value="TreeGrafter"/>
</dbReference>
<proteinExistence type="predicted"/>